<gene>
    <name evidence="2" type="ORF">ATANTOWER_003910</name>
</gene>
<dbReference type="EMBL" id="JAHUTI010068984">
    <property type="protein sequence ID" value="MED6253823.1"/>
    <property type="molecule type" value="Genomic_DNA"/>
</dbReference>
<evidence type="ECO:0000256" key="1">
    <source>
        <dbReference type="SAM" id="MobiDB-lite"/>
    </source>
</evidence>
<name>A0ABU7BTX4_9TELE</name>
<accession>A0ABU7BTX4</accession>
<evidence type="ECO:0000313" key="3">
    <source>
        <dbReference type="Proteomes" id="UP001345963"/>
    </source>
</evidence>
<protein>
    <submittedName>
        <fullName evidence="2">Uncharacterized protein</fullName>
    </submittedName>
</protein>
<feature type="region of interest" description="Disordered" evidence="1">
    <location>
        <begin position="1"/>
        <end position="36"/>
    </location>
</feature>
<reference evidence="2 3" key="1">
    <citation type="submission" date="2021-07" db="EMBL/GenBank/DDBJ databases">
        <authorList>
            <person name="Palmer J.M."/>
        </authorList>
    </citation>
    <scope>NUCLEOTIDE SEQUENCE [LARGE SCALE GENOMIC DNA]</scope>
    <source>
        <strain evidence="2 3">AT_MEX2019</strain>
        <tissue evidence="2">Muscle</tissue>
    </source>
</reference>
<sequence length="103" mass="11072">MRRAQKAADRRGDKGAANGVEKKIQKANSAETEPSSRVGADFTQRFYARFSHCCSLVELFDPGELEACFENGACAFKAPYCLSLCAAERLTPSGHSGHWSGGG</sequence>
<keyword evidence="3" id="KW-1185">Reference proteome</keyword>
<evidence type="ECO:0000313" key="2">
    <source>
        <dbReference type="EMBL" id="MED6253823.1"/>
    </source>
</evidence>
<feature type="compositionally biased region" description="Basic and acidic residues" evidence="1">
    <location>
        <begin position="1"/>
        <end position="24"/>
    </location>
</feature>
<dbReference type="Proteomes" id="UP001345963">
    <property type="component" value="Unassembled WGS sequence"/>
</dbReference>
<feature type="compositionally biased region" description="Polar residues" evidence="1">
    <location>
        <begin position="26"/>
        <end position="35"/>
    </location>
</feature>
<comment type="caution">
    <text evidence="2">The sequence shown here is derived from an EMBL/GenBank/DDBJ whole genome shotgun (WGS) entry which is preliminary data.</text>
</comment>
<proteinExistence type="predicted"/>
<organism evidence="2 3">
    <name type="scientific">Ataeniobius toweri</name>
    <dbReference type="NCBI Taxonomy" id="208326"/>
    <lineage>
        <taxon>Eukaryota</taxon>
        <taxon>Metazoa</taxon>
        <taxon>Chordata</taxon>
        <taxon>Craniata</taxon>
        <taxon>Vertebrata</taxon>
        <taxon>Euteleostomi</taxon>
        <taxon>Actinopterygii</taxon>
        <taxon>Neopterygii</taxon>
        <taxon>Teleostei</taxon>
        <taxon>Neoteleostei</taxon>
        <taxon>Acanthomorphata</taxon>
        <taxon>Ovalentaria</taxon>
        <taxon>Atherinomorphae</taxon>
        <taxon>Cyprinodontiformes</taxon>
        <taxon>Goodeidae</taxon>
        <taxon>Ataeniobius</taxon>
    </lineage>
</organism>